<sequence length="114" mass="12497">MGSGKLSLEEISDGKYRLVISLDIELLSSLTRAQIATSPTCSVPQLNANPKPQKKAMKTLLSVTEIGEELDISRTKAYELARSGQLKSAKVGRLCHVPVACLHTYIDRLLSEDR</sequence>
<feature type="domain" description="Helix-turn-helix" evidence="1">
    <location>
        <begin position="60"/>
        <end position="108"/>
    </location>
</feature>
<gene>
    <name evidence="2" type="ORF">Airi02_039220</name>
</gene>
<dbReference type="EMBL" id="BSTK01000005">
    <property type="protein sequence ID" value="GLY85993.1"/>
    <property type="molecule type" value="Genomic_DNA"/>
</dbReference>
<dbReference type="Proteomes" id="UP001165074">
    <property type="component" value="Unassembled WGS sequence"/>
</dbReference>
<dbReference type="RefSeq" id="WP_285573436.1">
    <property type="nucleotide sequence ID" value="NZ_BSTK01000005.1"/>
</dbReference>
<comment type="caution">
    <text evidence="2">The sequence shown here is derived from an EMBL/GenBank/DDBJ whole genome shotgun (WGS) entry which is preliminary data.</text>
</comment>
<organism evidence="2 3">
    <name type="scientific">Actinoallomurus iriomotensis</name>
    <dbReference type="NCBI Taxonomy" id="478107"/>
    <lineage>
        <taxon>Bacteria</taxon>
        <taxon>Bacillati</taxon>
        <taxon>Actinomycetota</taxon>
        <taxon>Actinomycetes</taxon>
        <taxon>Streptosporangiales</taxon>
        <taxon>Thermomonosporaceae</taxon>
        <taxon>Actinoallomurus</taxon>
    </lineage>
</organism>
<dbReference type="AlphaFoldDB" id="A0A9W6S2J4"/>
<protein>
    <recommendedName>
        <fullName evidence="1">Helix-turn-helix domain-containing protein</fullName>
    </recommendedName>
</protein>
<keyword evidence="3" id="KW-1185">Reference proteome</keyword>
<reference evidence="2" key="1">
    <citation type="submission" date="2023-03" db="EMBL/GenBank/DDBJ databases">
        <title>Actinoallomurus iriomotensis NBRC 103684.</title>
        <authorList>
            <person name="Ichikawa N."/>
            <person name="Sato H."/>
            <person name="Tonouchi N."/>
        </authorList>
    </citation>
    <scope>NUCLEOTIDE SEQUENCE</scope>
    <source>
        <strain evidence="2">NBRC 103684</strain>
    </source>
</reference>
<evidence type="ECO:0000259" key="1">
    <source>
        <dbReference type="Pfam" id="PF12728"/>
    </source>
</evidence>
<dbReference type="InterPro" id="IPR041657">
    <property type="entry name" value="HTH_17"/>
</dbReference>
<dbReference type="Pfam" id="PF12728">
    <property type="entry name" value="HTH_17"/>
    <property type="match status" value="1"/>
</dbReference>
<accession>A0A9W6S2J4</accession>
<evidence type="ECO:0000313" key="2">
    <source>
        <dbReference type="EMBL" id="GLY85993.1"/>
    </source>
</evidence>
<name>A0A9W6S2J4_9ACTN</name>
<proteinExistence type="predicted"/>
<evidence type="ECO:0000313" key="3">
    <source>
        <dbReference type="Proteomes" id="UP001165074"/>
    </source>
</evidence>